<dbReference type="AlphaFoldDB" id="A0A7K8YYB7"/>
<evidence type="ECO:0000256" key="7">
    <source>
        <dbReference type="SAM" id="Phobius"/>
    </source>
</evidence>
<dbReference type="Pfam" id="PF10268">
    <property type="entry name" value="Tmemb_161AB"/>
    <property type="match status" value="1"/>
</dbReference>
<keyword evidence="6" id="KW-0325">Glycoprotein</keyword>
<proteinExistence type="inferred from homology"/>
<evidence type="ECO:0000256" key="6">
    <source>
        <dbReference type="ARBA" id="ARBA00023180"/>
    </source>
</evidence>
<sequence length="262" mass="29744">RGPVSKLTFKLFLAVLCSLIGAFLTFPGLRLAQMHLDALNLATEKITHIILQLNFKTVDCAFYCFWQYTSRFDTNNCSSRMSEDTFDTIRLWIIILLCALRLAMMRHHLQAYLNLAQKSVDQMKKEAGRISMVDLQKMVARVFYYLCVIALQYVAPLVMLLHTTLLLKTLGNYSWGVYPELNSDTPVENNLLPSSVSSESPPADGKMKVTVVQITMALGSLKNIFTPLLFRGLLSFLTWWIAACLFSTSLFGLFYHQYLTVA</sequence>
<evidence type="ECO:0000256" key="3">
    <source>
        <dbReference type="ARBA" id="ARBA00022692"/>
    </source>
</evidence>
<evidence type="ECO:0000313" key="9">
    <source>
        <dbReference type="Proteomes" id="UP000558958"/>
    </source>
</evidence>
<dbReference type="Proteomes" id="UP000558958">
    <property type="component" value="Unassembled WGS sequence"/>
</dbReference>
<feature type="non-terminal residue" evidence="8">
    <location>
        <position position="1"/>
    </location>
</feature>
<evidence type="ECO:0000256" key="2">
    <source>
        <dbReference type="ARBA" id="ARBA00009706"/>
    </source>
</evidence>
<dbReference type="PANTHER" id="PTHR13624">
    <property type="entry name" value="RE42071P"/>
    <property type="match status" value="1"/>
</dbReference>
<feature type="transmembrane region" description="Helical" evidence="7">
    <location>
        <begin position="237"/>
        <end position="255"/>
    </location>
</feature>
<evidence type="ECO:0000256" key="5">
    <source>
        <dbReference type="ARBA" id="ARBA00023136"/>
    </source>
</evidence>
<keyword evidence="5 7" id="KW-0472">Membrane</keyword>
<protein>
    <submittedName>
        <fullName evidence="8">T161B protein</fullName>
    </submittedName>
</protein>
<dbReference type="EMBL" id="VWZD01009091">
    <property type="protein sequence ID" value="NXG08023.1"/>
    <property type="molecule type" value="Genomic_DNA"/>
</dbReference>
<comment type="caution">
    <text evidence="8">The sequence shown here is derived from an EMBL/GenBank/DDBJ whole genome shotgun (WGS) entry which is preliminary data.</text>
</comment>
<reference evidence="8 9" key="1">
    <citation type="submission" date="2019-09" db="EMBL/GenBank/DDBJ databases">
        <title>Bird 10,000 Genomes (B10K) Project - Family phase.</title>
        <authorList>
            <person name="Zhang G."/>
        </authorList>
    </citation>
    <scope>NUCLEOTIDE SEQUENCE [LARGE SCALE GENOMIC DNA]</scope>
    <source>
        <strain evidence="8">B10K-DU-001-06</strain>
        <tissue evidence="8">Muscle</tissue>
    </source>
</reference>
<organism evidence="8 9">
    <name type="scientific">Sakesphorus luctuosus</name>
    <dbReference type="NCBI Taxonomy" id="419690"/>
    <lineage>
        <taxon>Eukaryota</taxon>
        <taxon>Metazoa</taxon>
        <taxon>Chordata</taxon>
        <taxon>Craniata</taxon>
        <taxon>Vertebrata</taxon>
        <taxon>Euteleostomi</taxon>
        <taxon>Archelosauria</taxon>
        <taxon>Archosauria</taxon>
        <taxon>Dinosauria</taxon>
        <taxon>Saurischia</taxon>
        <taxon>Theropoda</taxon>
        <taxon>Coelurosauria</taxon>
        <taxon>Aves</taxon>
        <taxon>Neognathae</taxon>
        <taxon>Neoaves</taxon>
        <taxon>Telluraves</taxon>
        <taxon>Australaves</taxon>
        <taxon>Passeriformes</taxon>
        <taxon>Thamnophilidae</taxon>
        <taxon>Sakesphorus</taxon>
    </lineage>
</organism>
<comment type="subcellular location">
    <subcellularLocation>
        <location evidence="1">Membrane</location>
        <topology evidence="1">Multi-pass membrane protein</topology>
    </subcellularLocation>
</comment>
<dbReference type="InterPro" id="IPR019395">
    <property type="entry name" value="Transmembrane_161A/B"/>
</dbReference>
<feature type="transmembrane region" description="Helical" evidence="7">
    <location>
        <begin position="142"/>
        <end position="167"/>
    </location>
</feature>
<evidence type="ECO:0000256" key="1">
    <source>
        <dbReference type="ARBA" id="ARBA00004141"/>
    </source>
</evidence>
<dbReference type="GO" id="GO:0016020">
    <property type="term" value="C:membrane"/>
    <property type="evidence" value="ECO:0007669"/>
    <property type="project" value="UniProtKB-SubCell"/>
</dbReference>
<keyword evidence="4 7" id="KW-1133">Transmembrane helix</keyword>
<accession>A0A7K8YYB7</accession>
<dbReference type="PANTHER" id="PTHR13624:SF3">
    <property type="entry name" value="TRANSMEMBRANE PROTEIN 161B"/>
    <property type="match status" value="1"/>
</dbReference>
<evidence type="ECO:0000256" key="4">
    <source>
        <dbReference type="ARBA" id="ARBA00022989"/>
    </source>
</evidence>
<feature type="transmembrane region" description="Helical" evidence="7">
    <location>
        <begin position="88"/>
        <end position="104"/>
    </location>
</feature>
<feature type="transmembrane region" description="Helical" evidence="7">
    <location>
        <begin position="7"/>
        <end position="26"/>
    </location>
</feature>
<feature type="non-terminal residue" evidence="8">
    <location>
        <position position="262"/>
    </location>
</feature>
<keyword evidence="9" id="KW-1185">Reference proteome</keyword>
<gene>
    <name evidence="8" type="primary">Tmem161b</name>
    <name evidence="8" type="ORF">SAKLUC_R01513</name>
</gene>
<keyword evidence="3 7" id="KW-0812">Transmembrane</keyword>
<comment type="similarity">
    <text evidence="2">Belongs to the TMEM161 family.</text>
</comment>
<evidence type="ECO:0000313" key="8">
    <source>
        <dbReference type="EMBL" id="NXG08023.1"/>
    </source>
</evidence>
<name>A0A7K8YYB7_9PASS</name>